<name>A0A6C0L702_9ZZZZ</name>
<dbReference type="AlphaFoldDB" id="A0A6C0L702"/>
<keyword evidence="1" id="KW-0175">Coiled coil</keyword>
<evidence type="ECO:0000313" key="2">
    <source>
        <dbReference type="EMBL" id="QHU26383.1"/>
    </source>
</evidence>
<accession>A0A6C0L702</accession>
<organism evidence="2">
    <name type="scientific">viral metagenome</name>
    <dbReference type="NCBI Taxonomy" id="1070528"/>
    <lineage>
        <taxon>unclassified sequences</taxon>
        <taxon>metagenomes</taxon>
        <taxon>organismal metagenomes</taxon>
    </lineage>
</organism>
<evidence type="ECO:0000256" key="1">
    <source>
        <dbReference type="SAM" id="Coils"/>
    </source>
</evidence>
<feature type="coiled-coil region" evidence="1">
    <location>
        <begin position="33"/>
        <end position="60"/>
    </location>
</feature>
<sequence length="111" mass="13218">MDRGAADDPDMINEYLGMIEDSNGCIQMYKGVVEDMGKVIKQLRQELKEKEEKLILFMQTDPFSISRNDLRTFFIVVKERHETDAEWALFQSTFQFKLQREIYNWIDSLEQ</sequence>
<dbReference type="EMBL" id="MN740439">
    <property type="protein sequence ID" value="QHU26383.1"/>
    <property type="molecule type" value="Genomic_DNA"/>
</dbReference>
<reference evidence="2" key="1">
    <citation type="journal article" date="2020" name="Nature">
        <title>Giant virus diversity and host interactions through global metagenomics.</title>
        <authorList>
            <person name="Schulz F."/>
            <person name="Roux S."/>
            <person name="Paez-Espino D."/>
            <person name="Jungbluth S."/>
            <person name="Walsh D.A."/>
            <person name="Denef V.J."/>
            <person name="McMahon K.D."/>
            <person name="Konstantinidis K.T."/>
            <person name="Eloe-Fadrosh E.A."/>
            <person name="Kyrpides N.C."/>
            <person name="Woyke T."/>
        </authorList>
    </citation>
    <scope>NUCLEOTIDE SEQUENCE</scope>
    <source>
        <strain evidence="2">GVMAG-M-3300027759-16</strain>
    </source>
</reference>
<proteinExistence type="predicted"/>
<protein>
    <submittedName>
        <fullName evidence="2">Uncharacterized protein</fullName>
    </submittedName>
</protein>